<proteinExistence type="predicted"/>
<sequence length="152" mass="16830">MRSMIPAVLRTHALPLNKIRIFAWKNNAFVLYRCVPYRRWQFTSCHQASAAMTTFRFSFAILSVSPRAWARPLGAVAPAISAMLCAALARAAGLPVLKVGDQALQTRGILEASGQLEDLPYRIEWFNFPAVPPLASLAGVRADARPYRARFG</sequence>
<name>A0A6S7BIL0_9BURK</name>
<organism evidence="1 2">
    <name type="scientific">Paraburkholderia ultramafica</name>
    <dbReference type="NCBI Taxonomy" id="1544867"/>
    <lineage>
        <taxon>Bacteria</taxon>
        <taxon>Pseudomonadati</taxon>
        <taxon>Pseudomonadota</taxon>
        <taxon>Betaproteobacteria</taxon>
        <taxon>Burkholderiales</taxon>
        <taxon>Burkholderiaceae</taxon>
        <taxon>Paraburkholderia</taxon>
    </lineage>
</organism>
<keyword evidence="2" id="KW-1185">Reference proteome</keyword>
<reference evidence="1 2" key="1">
    <citation type="submission" date="2020-04" db="EMBL/GenBank/DDBJ databases">
        <authorList>
            <person name="De Canck E."/>
        </authorList>
    </citation>
    <scope>NUCLEOTIDE SEQUENCE [LARGE SCALE GENOMIC DNA]</scope>
    <source>
        <strain evidence="1 2">LMG 28614</strain>
    </source>
</reference>
<dbReference type="EMBL" id="CADIKK010000011">
    <property type="protein sequence ID" value="CAB3788507.1"/>
    <property type="molecule type" value="Genomic_DNA"/>
</dbReference>
<protein>
    <submittedName>
        <fullName evidence="1">Uncharacterized protein</fullName>
    </submittedName>
</protein>
<evidence type="ECO:0000313" key="2">
    <source>
        <dbReference type="Proteomes" id="UP000494365"/>
    </source>
</evidence>
<dbReference type="Proteomes" id="UP000494365">
    <property type="component" value="Unassembled WGS sequence"/>
</dbReference>
<dbReference type="AlphaFoldDB" id="A0A6S7BIL0"/>
<evidence type="ECO:0000313" key="1">
    <source>
        <dbReference type="EMBL" id="CAB3788507.1"/>
    </source>
</evidence>
<accession>A0A6S7BIL0</accession>
<gene>
    <name evidence="1" type="ORF">LMG28614_02703</name>
</gene>